<accession>A0A8H7EKZ4</accession>
<dbReference type="EMBL" id="JABAYA010000214">
    <property type="protein sequence ID" value="KAF7722091.1"/>
    <property type="molecule type" value="Genomic_DNA"/>
</dbReference>
<name>A0A8H7EKZ4_9FUNG</name>
<keyword evidence="2" id="KW-1185">Reference proteome</keyword>
<comment type="caution">
    <text evidence="1">The sequence shown here is derived from an EMBL/GenBank/DDBJ whole genome shotgun (WGS) entry which is preliminary data.</text>
</comment>
<dbReference type="AlphaFoldDB" id="A0A8H7EKZ4"/>
<evidence type="ECO:0000313" key="1">
    <source>
        <dbReference type="EMBL" id="KAF7722091.1"/>
    </source>
</evidence>
<proteinExistence type="predicted"/>
<dbReference type="Proteomes" id="UP000605846">
    <property type="component" value="Unassembled WGS sequence"/>
</dbReference>
<evidence type="ECO:0000313" key="2">
    <source>
        <dbReference type="Proteomes" id="UP000605846"/>
    </source>
</evidence>
<protein>
    <submittedName>
        <fullName evidence="1">Uncharacterized protein</fullName>
    </submittedName>
</protein>
<sequence length="376" mass="43650">MAIKNMDDIYRRAKRIVAVPDLCYCAGYPLMEDVTREDIEAAIIHMCKARRIGHSDNNALKALVDTNEAGTYTDFRLDVDELLTEMEPWNEGNNQFLVPDYYSDMIARLGKWWEGDKFIDRVVNEWAERAWVVSERTIGVNGRKLLIHIVRANAVINWKLFGGVDWSFDFNQYALVKTILQSKSTKPIDRLFAILPHTKYKNAVQKSVDEETTINDEEDLEWLLFDILDTQGKDDLLDCLADKHTGLFRRLPLSTQETEFWPCEESLLGDHTGDWVIFQVQHTATGSLKVVLTFVYPRSQLSNNVNQLLNVADSQEMKLVCQFKGFHYRWLYIICRKSNGSWKIAISGLHLYHPYACKYDPSLMVWKTYNNTREKS</sequence>
<gene>
    <name evidence="1" type="ORF">EC973_003706</name>
</gene>
<reference evidence="1" key="1">
    <citation type="submission" date="2020-01" db="EMBL/GenBank/DDBJ databases">
        <title>Genome Sequencing of Three Apophysomyces-Like Fungal Strains Confirms a Novel Fungal Genus in the Mucoromycota with divergent Burkholderia-like Endosymbiotic Bacteria.</title>
        <authorList>
            <person name="Stajich J.E."/>
            <person name="Macias A.M."/>
            <person name="Carter-House D."/>
            <person name="Lovett B."/>
            <person name="Kasson L.R."/>
            <person name="Berry K."/>
            <person name="Grigoriev I."/>
            <person name="Chang Y."/>
            <person name="Spatafora J."/>
            <person name="Kasson M.T."/>
        </authorList>
    </citation>
    <scope>NUCLEOTIDE SEQUENCE</scope>
    <source>
        <strain evidence="1">NRRL A-21654</strain>
    </source>
</reference>
<organism evidence="1 2">
    <name type="scientific">Apophysomyces ossiformis</name>
    <dbReference type="NCBI Taxonomy" id="679940"/>
    <lineage>
        <taxon>Eukaryota</taxon>
        <taxon>Fungi</taxon>
        <taxon>Fungi incertae sedis</taxon>
        <taxon>Mucoromycota</taxon>
        <taxon>Mucoromycotina</taxon>
        <taxon>Mucoromycetes</taxon>
        <taxon>Mucorales</taxon>
        <taxon>Mucorineae</taxon>
        <taxon>Mucoraceae</taxon>
        <taxon>Apophysomyces</taxon>
    </lineage>
</organism>